<reference evidence="2" key="1">
    <citation type="journal article" date="2020" name="mSystems">
        <title>Genome- and Community-Level Interaction Insights into Carbon Utilization and Element Cycling Functions of Hydrothermarchaeota in Hydrothermal Sediment.</title>
        <authorList>
            <person name="Zhou Z."/>
            <person name="Liu Y."/>
            <person name="Xu W."/>
            <person name="Pan J."/>
            <person name="Luo Z.H."/>
            <person name="Li M."/>
        </authorList>
    </citation>
    <scope>NUCLEOTIDE SEQUENCE [LARGE SCALE GENOMIC DNA]</scope>
    <source>
        <strain evidence="2">SpSt-479</strain>
    </source>
</reference>
<keyword evidence="2" id="KW-0540">Nuclease</keyword>
<dbReference type="Pfam" id="PF10108">
    <property type="entry name" value="DNA_pol_B_exo2"/>
    <property type="match status" value="1"/>
</dbReference>
<dbReference type="GO" id="GO:0004527">
    <property type="term" value="F:exonuclease activity"/>
    <property type="evidence" value="ECO:0007669"/>
    <property type="project" value="UniProtKB-KW"/>
</dbReference>
<sequence length="229" mass="27293">MRRIVFDIETCSYPFSSLAPSQQEYLLKYADKENDPDKKQQMTDEAIRYTSLYPFTAKCIVIGIYDIEKEKSYVYYESEKPEEWKSEDEKIFYKGLTEKEMLESFWRIAEKVDQFVTFNGRNFDVPFLMLRSAILKVKPSVNLMGSRFNETHIDLLEQFTFYGTTRKFNLDFYCHSFGIESPKSKDISGMEVKTLYEAGRIKDIATYCSKDIYATYQLFKIWEEYLRFK</sequence>
<dbReference type="InterPro" id="IPR036397">
    <property type="entry name" value="RNaseH_sf"/>
</dbReference>
<evidence type="ECO:0000313" key="2">
    <source>
        <dbReference type="EMBL" id="HFI90680.1"/>
    </source>
</evidence>
<dbReference type="EMBL" id="DSUJ01000008">
    <property type="protein sequence ID" value="HFI90680.1"/>
    <property type="molecule type" value="Genomic_DNA"/>
</dbReference>
<accession>A0A7V3E663</accession>
<evidence type="ECO:0000259" key="1">
    <source>
        <dbReference type="Pfam" id="PF10108"/>
    </source>
</evidence>
<dbReference type="GO" id="GO:0003676">
    <property type="term" value="F:nucleic acid binding"/>
    <property type="evidence" value="ECO:0007669"/>
    <property type="project" value="InterPro"/>
</dbReference>
<gene>
    <name evidence="2" type="ORF">ENS31_03995</name>
</gene>
<dbReference type="SUPFAM" id="SSF53098">
    <property type="entry name" value="Ribonuclease H-like"/>
    <property type="match status" value="1"/>
</dbReference>
<keyword evidence="2" id="KW-0378">Hydrolase</keyword>
<keyword evidence="2" id="KW-0269">Exonuclease</keyword>
<dbReference type="AlphaFoldDB" id="A0A7V3E663"/>
<feature type="domain" description="Predicted 3'-5' exonuclease PolB-like" evidence="1">
    <location>
        <begin position="97"/>
        <end position="219"/>
    </location>
</feature>
<organism evidence="2">
    <name type="scientific">Ignavibacterium album</name>
    <dbReference type="NCBI Taxonomy" id="591197"/>
    <lineage>
        <taxon>Bacteria</taxon>
        <taxon>Pseudomonadati</taxon>
        <taxon>Ignavibacteriota</taxon>
        <taxon>Ignavibacteria</taxon>
        <taxon>Ignavibacteriales</taxon>
        <taxon>Ignavibacteriaceae</taxon>
        <taxon>Ignavibacterium</taxon>
    </lineage>
</organism>
<protein>
    <submittedName>
        <fullName evidence="2">3'-5' exonuclease</fullName>
    </submittedName>
</protein>
<name>A0A7V3E663_9BACT</name>
<dbReference type="Gene3D" id="3.30.420.10">
    <property type="entry name" value="Ribonuclease H-like superfamily/Ribonuclease H"/>
    <property type="match status" value="1"/>
</dbReference>
<proteinExistence type="predicted"/>
<dbReference type="InterPro" id="IPR019288">
    <property type="entry name" value="3'-5'_exonuclease_PolB-like"/>
</dbReference>
<comment type="caution">
    <text evidence="2">The sequence shown here is derived from an EMBL/GenBank/DDBJ whole genome shotgun (WGS) entry which is preliminary data.</text>
</comment>
<dbReference type="InterPro" id="IPR012337">
    <property type="entry name" value="RNaseH-like_sf"/>
</dbReference>